<dbReference type="OrthoDB" id="6860066at2759"/>
<dbReference type="EMBL" id="OU892278">
    <property type="protein sequence ID" value="CAG9765216.1"/>
    <property type="molecule type" value="Genomic_DNA"/>
</dbReference>
<proteinExistence type="predicted"/>
<gene>
    <name evidence="2" type="ORF">CEUTPL_LOCUS5831</name>
</gene>
<reference evidence="2" key="1">
    <citation type="submission" date="2022-01" db="EMBL/GenBank/DDBJ databases">
        <authorList>
            <person name="King R."/>
        </authorList>
    </citation>
    <scope>NUCLEOTIDE SEQUENCE</scope>
</reference>
<dbReference type="AlphaFoldDB" id="A0A9N9MKW3"/>
<name>A0A9N9MKW3_9CUCU</name>
<sequence length="70" mass="8059">MVQGANPMSIAEQQMSNDWSKSKKPILEATLRYEQEKQKAEKKKMDSNSKYGAWGSTFKNKNHFASLHHC</sequence>
<accession>A0A9N9MKW3</accession>
<feature type="region of interest" description="Disordered" evidence="1">
    <location>
        <begin position="1"/>
        <end position="23"/>
    </location>
</feature>
<protein>
    <submittedName>
        <fullName evidence="2">Uncharacterized protein</fullName>
    </submittedName>
</protein>
<keyword evidence="3" id="KW-1185">Reference proteome</keyword>
<dbReference type="Proteomes" id="UP001152799">
    <property type="component" value="Chromosome 2"/>
</dbReference>
<evidence type="ECO:0000313" key="2">
    <source>
        <dbReference type="EMBL" id="CAG9765216.1"/>
    </source>
</evidence>
<evidence type="ECO:0000256" key="1">
    <source>
        <dbReference type="SAM" id="MobiDB-lite"/>
    </source>
</evidence>
<evidence type="ECO:0000313" key="3">
    <source>
        <dbReference type="Proteomes" id="UP001152799"/>
    </source>
</evidence>
<organism evidence="2 3">
    <name type="scientific">Ceutorhynchus assimilis</name>
    <name type="common">cabbage seed weevil</name>
    <dbReference type="NCBI Taxonomy" id="467358"/>
    <lineage>
        <taxon>Eukaryota</taxon>
        <taxon>Metazoa</taxon>
        <taxon>Ecdysozoa</taxon>
        <taxon>Arthropoda</taxon>
        <taxon>Hexapoda</taxon>
        <taxon>Insecta</taxon>
        <taxon>Pterygota</taxon>
        <taxon>Neoptera</taxon>
        <taxon>Endopterygota</taxon>
        <taxon>Coleoptera</taxon>
        <taxon>Polyphaga</taxon>
        <taxon>Cucujiformia</taxon>
        <taxon>Curculionidae</taxon>
        <taxon>Ceutorhynchinae</taxon>
        <taxon>Ceutorhynchus</taxon>
    </lineage>
</organism>